<evidence type="ECO:0000256" key="3">
    <source>
        <dbReference type="ARBA" id="ARBA00022692"/>
    </source>
</evidence>
<feature type="transmembrane region" description="Helical" evidence="8">
    <location>
        <begin position="435"/>
        <end position="453"/>
    </location>
</feature>
<feature type="transmembrane region" description="Helical" evidence="8">
    <location>
        <begin position="800"/>
        <end position="824"/>
    </location>
</feature>
<feature type="transmembrane region" description="Helical" evidence="8">
    <location>
        <begin position="517"/>
        <end position="537"/>
    </location>
</feature>
<keyword evidence="3 8" id="KW-0812">Transmembrane</keyword>
<dbReference type="GO" id="GO:0005886">
    <property type="term" value="C:plasma membrane"/>
    <property type="evidence" value="ECO:0007669"/>
    <property type="project" value="UniProtKB-SubCell"/>
</dbReference>
<dbReference type="OrthoDB" id="9780560at2"/>
<dbReference type="EMBL" id="RKHQ01000001">
    <property type="protein sequence ID" value="ROR96043.1"/>
    <property type="molecule type" value="Genomic_DNA"/>
</dbReference>
<proteinExistence type="inferred from homology"/>
<dbReference type="Pfam" id="PF02687">
    <property type="entry name" value="FtsX"/>
    <property type="match status" value="2"/>
</dbReference>
<evidence type="ECO:0000256" key="1">
    <source>
        <dbReference type="ARBA" id="ARBA00004651"/>
    </source>
</evidence>
<comment type="subcellular location">
    <subcellularLocation>
        <location evidence="1">Cell membrane</location>
        <topology evidence="1">Multi-pass membrane protein</topology>
    </subcellularLocation>
</comment>
<keyword evidence="4 8" id="KW-1133">Transmembrane helix</keyword>
<feature type="region of interest" description="Disordered" evidence="7">
    <location>
        <begin position="61"/>
        <end position="82"/>
    </location>
</feature>
<evidence type="ECO:0000256" key="2">
    <source>
        <dbReference type="ARBA" id="ARBA00022475"/>
    </source>
</evidence>
<reference evidence="10 11" key="1">
    <citation type="submission" date="2018-11" db="EMBL/GenBank/DDBJ databases">
        <title>Sequencing the genomes of 1000 actinobacteria strains.</title>
        <authorList>
            <person name="Klenk H.-P."/>
        </authorList>
    </citation>
    <scope>NUCLEOTIDE SEQUENCE [LARGE SCALE GENOMIC DNA]</scope>
    <source>
        <strain evidence="10 11">DSM 13521</strain>
    </source>
</reference>
<sequence>MLKVALRGIRAHLVRFLMSLLAVALGVAFVAGSFALRAMLSGTFDQIVDASTPADVYVRVAPQGSGDGGDPDAADGGSGDAGGSGMAALAGAAAPVPPEAQAVVEAVPSVAQVLPEVQGSLVLVGADGTAVAAAGGAPTYGLAYYPDDPATRIVAGRAPTGDAEIALESGGLAVSGLAVGDTTTIVVAGDVREVTVVGEVAYDTPAAGTTLVLFPADVALAAFGPLGPAQLAIYAADDVDPETLAADVGDALASAQAAGTVPASDLEVVTGEQLRQESKDAIGEVLGFITTFLLVFAAIALFVGAFIISNTFAMSVRQRMKEFAMLRAVGASPTQVFVSILVQAAVVGLVGSAFGLAGGLALVEGLQAFLAAMGMELGGSVPVDAPTVVVSVLVGTVVSVVAAAVPARRAALVPPVEAMREEVTTTDASLVPRSVVGGVLVALGVAAVALATADPGRAQVGWWLGAGAGGVLVGVLLLAPVLVRAALGWLAWPFAVAVRPMGGLARGNVTRNPRRTANTAGALMIGMALVGAASVIATSTQASVADIVAEQTDADLIVTSASGGVPDGVADAVAAVPGVGRVDEVRYAQAELRDAAGASLTDGPGPGLVVALGPGTLGTTLLVDVVDGDPDAALAAGEAVVNRSIAPDLEVGDTVDVVGATRLTLTVGAVIDGSVPRGPLTVSREVLDEIAPPAAQVVDSLFVQAADDDLDADGLARLQDDVKAAVVPFVVVSVLTSDEFVSQLSSQVDQVLAILYALLGLSIVIAVLGIVNTLALSVIERTREIGLLRAVGLGRLQLSVTIVIESVLTAVFGTAVGLVIGVGLAATLPTIYADQGLSELAIGWANLALMLLVAVVVGVLAAVWPAVRASRLKVLDAVSYE</sequence>
<feature type="transmembrane region" description="Helical" evidence="8">
    <location>
        <begin position="753"/>
        <end position="779"/>
    </location>
</feature>
<feature type="transmembrane region" description="Helical" evidence="8">
    <location>
        <begin position="385"/>
        <end position="405"/>
    </location>
</feature>
<feature type="transmembrane region" description="Helical" evidence="8">
    <location>
        <begin position="324"/>
        <end position="347"/>
    </location>
</feature>
<evidence type="ECO:0000313" key="10">
    <source>
        <dbReference type="EMBL" id="ROR96043.1"/>
    </source>
</evidence>
<keyword evidence="5 8" id="KW-0472">Membrane</keyword>
<evidence type="ECO:0000313" key="11">
    <source>
        <dbReference type="Proteomes" id="UP000275356"/>
    </source>
</evidence>
<evidence type="ECO:0000256" key="6">
    <source>
        <dbReference type="ARBA" id="ARBA00038076"/>
    </source>
</evidence>
<keyword evidence="11" id="KW-1185">Reference proteome</keyword>
<gene>
    <name evidence="10" type="ORF">EDD28_0617</name>
</gene>
<feature type="domain" description="ABC3 transporter permease C-terminal" evidence="9">
    <location>
        <begin position="295"/>
        <end position="411"/>
    </location>
</feature>
<protein>
    <submittedName>
        <fullName evidence="10">Putative ABC transport system permease protein</fullName>
    </submittedName>
</protein>
<dbReference type="InterPro" id="IPR050250">
    <property type="entry name" value="Macrolide_Exporter_MacB"/>
</dbReference>
<evidence type="ECO:0000256" key="5">
    <source>
        <dbReference type="ARBA" id="ARBA00023136"/>
    </source>
</evidence>
<dbReference type="InterPro" id="IPR003838">
    <property type="entry name" value="ABC3_permease_C"/>
</dbReference>
<evidence type="ECO:0000256" key="7">
    <source>
        <dbReference type="SAM" id="MobiDB-lite"/>
    </source>
</evidence>
<evidence type="ECO:0000256" key="8">
    <source>
        <dbReference type="SAM" id="Phobius"/>
    </source>
</evidence>
<feature type="domain" description="ABC3 transporter permease C-terminal" evidence="9">
    <location>
        <begin position="758"/>
        <end position="872"/>
    </location>
</feature>
<dbReference type="RefSeq" id="WP_123738276.1">
    <property type="nucleotide sequence ID" value="NZ_RKHQ01000001.1"/>
</dbReference>
<keyword evidence="2" id="KW-1003">Cell membrane</keyword>
<evidence type="ECO:0000256" key="4">
    <source>
        <dbReference type="ARBA" id="ARBA00022989"/>
    </source>
</evidence>
<dbReference type="AlphaFoldDB" id="A0A3N2D8D1"/>
<comment type="caution">
    <text evidence="10">The sequence shown here is derived from an EMBL/GenBank/DDBJ whole genome shotgun (WGS) entry which is preliminary data.</text>
</comment>
<comment type="similarity">
    <text evidence="6">Belongs to the ABC-4 integral membrane protein family.</text>
</comment>
<evidence type="ECO:0000259" key="9">
    <source>
        <dbReference type="Pfam" id="PF02687"/>
    </source>
</evidence>
<feature type="transmembrane region" description="Helical" evidence="8">
    <location>
        <begin position="285"/>
        <end position="312"/>
    </location>
</feature>
<dbReference type="PANTHER" id="PTHR30572:SF4">
    <property type="entry name" value="ABC TRANSPORTER PERMEASE YTRF"/>
    <property type="match status" value="1"/>
</dbReference>
<dbReference type="PANTHER" id="PTHR30572">
    <property type="entry name" value="MEMBRANE COMPONENT OF TRANSPORTER-RELATED"/>
    <property type="match status" value="1"/>
</dbReference>
<feature type="transmembrane region" description="Helical" evidence="8">
    <location>
        <begin position="460"/>
        <end position="483"/>
    </location>
</feature>
<name>A0A3N2D8D1_9MICO</name>
<accession>A0A3N2D8D1</accession>
<dbReference type="Proteomes" id="UP000275356">
    <property type="component" value="Unassembled WGS sequence"/>
</dbReference>
<feature type="transmembrane region" description="Helical" evidence="8">
    <location>
        <begin position="844"/>
        <end position="867"/>
    </location>
</feature>
<organism evidence="10 11">
    <name type="scientific">Salana multivorans</name>
    <dbReference type="NCBI Taxonomy" id="120377"/>
    <lineage>
        <taxon>Bacteria</taxon>
        <taxon>Bacillati</taxon>
        <taxon>Actinomycetota</taxon>
        <taxon>Actinomycetes</taxon>
        <taxon>Micrococcales</taxon>
        <taxon>Beutenbergiaceae</taxon>
        <taxon>Salana</taxon>
    </lineage>
</organism>
<dbReference type="GO" id="GO:0022857">
    <property type="term" value="F:transmembrane transporter activity"/>
    <property type="evidence" value="ECO:0007669"/>
    <property type="project" value="TreeGrafter"/>
</dbReference>